<dbReference type="InterPro" id="IPR050597">
    <property type="entry name" value="Cytochrome_c_Oxidase_Subunit"/>
</dbReference>
<keyword evidence="12" id="KW-1185">Reference proteome</keyword>
<keyword evidence="3 8" id="KW-0349">Heme</keyword>
<evidence type="ECO:0000256" key="1">
    <source>
        <dbReference type="ARBA" id="ARBA00004418"/>
    </source>
</evidence>
<evidence type="ECO:0000256" key="8">
    <source>
        <dbReference type="PROSITE-ProRule" id="PRU00433"/>
    </source>
</evidence>
<organism evidence="11 12">
    <name type="scientific">Pseudaquabacterium terrae</name>
    <dbReference type="NCBI Taxonomy" id="2732868"/>
    <lineage>
        <taxon>Bacteria</taxon>
        <taxon>Pseudomonadati</taxon>
        <taxon>Pseudomonadota</taxon>
        <taxon>Betaproteobacteria</taxon>
        <taxon>Burkholderiales</taxon>
        <taxon>Sphaerotilaceae</taxon>
        <taxon>Pseudaquabacterium</taxon>
    </lineage>
</organism>
<feature type="domain" description="Cytochrome c" evidence="10">
    <location>
        <begin position="29"/>
        <end position="111"/>
    </location>
</feature>
<evidence type="ECO:0000256" key="6">
    <source>
        <dbReference type="ARBA" id="ARBA00022982"/>
    </source>
</evidence>
<feature type="domain" description="Cytochrome c" evidence="10">
    <location>
        <begin position="114"/>
        <end position="215"/>
    </location>
</feature>
<evidence type="ECO:0000256" key="3">
    <source>
        <dbReference type="ARBA" id="ARBA00022617"/>
    </source>
</evidence>
<dbReference type="PANTHER" id="PTHR33751">
    <property type="entry name" value="CBB3-TYPE CYTOCHROME C OXIDASE SUBUNIT FIXP"/>
    <property type="match status" value="1"/>
</dbReference>
<reference evidence="11 12" key="1">
    <citation type="submission" date="2020-05" db="EMBL/GenBank/DDBJ databases">
        <title>Aquincola sp. isolate from soil.</title>
        <authorList>
            <person name="Han J."/>
            <person name="Kim D.-U."/>
        </authorList>
    </citation>
    <scope>NUCLEOTIDE SEQUENCE [LARGE SCALE GENOMIC DNA]</scope>
    <source>
        <strain evidence="11 12">S2</strain>
    </source>
</reference>
<dbReference type="InterPro" id="IPR024167">
    <property type="entry name" value="Cytochrome_c4-like"/>
</dbReference>
<name>A0ABX2EHK4_9BURK</name>
<feature type="chain" id="PRO_5047111803" evidence="9">
    <location>
        <begin position="24"/>
        <end position="227"/>
    </location>
</feature>
<dbReference type="InterPro" id="IPR009056">
    <property type="entry name" value="Cyt_c-like_dom"/>
</dbReference>
<keyword evidence="6" id="KW-0249">Electron transport</keyword>
<evidence type="ECO:0000313" key="12">
    <source>
        <dbReference type="Proteomes" id="UP000737171"/>
    </source>
</evidence>
<gene>
    <name evidence="11" type="ORF">HLB44_13895</name>
</gene>
<comment type="subcellular location">
    <subcellularLocation>
        <location evidence="1">Periplasm</location>
    </subcellularLocation>
</comment>
<sequence length="227" mass="24327">MKKALTLLPLMLALAGVCTVTRAQEAKGGDAGRGAQKAAMCIGCHGITGYQASFPEVYKVPKISGQGAKYLSAALDAYRKGDRKHPSMRAIAASLTDQDIADLSAYYEQHGKTGAAELPEAKLPDALKDKLTACIACHGPTFSKPLDPTYPRLAGQHADYLYAALKGYATDGNPHIGRANAVMRGQLVVEADGKKKLNFTNDELRQVSKWLASLPGELKTVEQSRLR</sequence>
<dbReference type="EMBL" id="JABRWJ010000004">
    <property type="protein sequence ID" value="NRF68080.1"/>
    <property type="molecule type" value="Genomic_DNA"/>
</dbReference>
<feature type="signal peptide" evidence="9">
    <location>
        <begin position="1"/>
        <end position="23"/>
    </location>
</feature>
<keyword evidence="5" id="KW-0574">Periplasm</keyword>
<evidence type="ECO:0000256" key="5">
    <source>
        <dbReference type="ARBA" id="ARBA00022764"/>
    </source>
</evidence>
<evidence type="ECO:0000259" key="10">
    <source>
        <dbReference type="PROSITE" id="PS51007"/>
    </source>
</evidence>
<keyword evidence="2" id="KW-0813">Transport</keyword>
<evidence type="ECO:0000256" key="7">
    <source>
        <dbReference type="ARBA" id="ARBA00023004"/>
    </source>
</evidence>
<dbReference type="PROSITE" id="PS51007">
    <property type="entry name" value="CYTC"/>
    <property type="match status" value="2"/>
</dbReference>
<keyword evidence="9" id="KW-0732">Signal</keyword>
<dbReference type="Proteomes" id="UP000737171">
    <property type="component" value="Unassembled WGS sequence"/>
</dbReference>
<dbReference type="Pfam" id="PF00034">
    <property type="entry name" value="Cytochrom_C"/>
    <property type="match status" value="2"/>
</dbReference>
<dbReference type="PIRSF" id="PIRSF000005">
    <property type="entry name" value="Cytochrome_c4"/>
    <property type="match status" value="1"/>
</dbReference>
<evidence type="ECO:0000256" key="2">
    <source>
        <dbReference type="ARBA" id="ARBA00022448"/>
    </source>
</evidence>
<keyword evidence="4 8" id="KW-0479">Metal-binding</keyword>
<proteinExistence type="predicted"/>
<protein>
    <submittedName>
        <fullName evidence="11">Cytochrome c4</fullName>
    </submittedName>
</protein>
<keyword evidence="7 8" id="KW-0408">Iron</keyword>
<dbReference type="PANTHER" id="PTHR33751:SF9">
    <property type="entry name" value="CYTOCHROME C4"/>
    <property type="match status" value="1"/>
</dbReference>
<comment type="caution">
    <text evidence="11">The sequence shown here is derived from an EMBL/GenBank/DDBJ whole genome shotgun (WGS) entry which is preliminary data.</text>
</comment>
<dbReference type="Gene3D" id="1.10.760.10">
    <property type="entry name" value="Cytochrome c-like domain"/>
    <property type="match status" value="2"/>
</dbReference>
<dbReference type="RefSeq" id="WP_173123404.1">
    <property type="nucleotide sequence ID" value="NZ_JABRWJ010000004.1"/>
</dbReference>
<evidence type="ECO:0000313" key="11">
    <source>
        <dbReference type="EMBL" id="NRF68080.1"/>
    </source>
</evidence>
<evidence type="ECO:0000256" key="4">
    <source>
        <dbReference type="ARBA" id="ARBA00022723"/>
    </source>
</evidence>
<evidence type="ECO:0000256" key="9">
    <source>
        <dbReference type="SAM" id="SignalP"/>
    </source>
</evidence>
<dbReference type="InterPro" id="IPR036909">
    <property type="entry name" value="Cyt_c-like_dom_sf"/>
</dbReference>
<accession>A0ABX2EHK4</accession>
<dbReference type="SUPFAM" id="SSF46626">
    <property type="entry name" value="Cytochrome c"/>
    <property type="match status" value="2"/>
</dbReference>